<evidence type="ECO:0000313" key="7">
    <source>
        <dbReference type="Proteomes" id="UP001253193"/>
    </source>
</evidence>
<evidence type="ECO:0000256" key="4">
    <source>
        <dbReference type="SAM" id="MobiDB-lite"/>
    </source>
</evidence>
<feature type="compositionally biased region" description="Low complexity" evidence="4">
    <location>
        <begin position="260"/>
        <end position="287"/>
    </location>
</feature>
<feature type="region of interest" description="Disordered" evidence="4">
    <location>
        <begin position="260"/>
        <end position="289"/>
    </location>
</feature>
<dbReference type="EMBL" id="JAUHGG010000003">
    <property type="protein sequence ID" value="MDS1820933.1"/>
    <property type="molecule type" value="Genomic_DNA"/>
</dbReference>
<evidence type="ECO:0000256" key="2">
    <source>
        <dbReference type="ARBA" id="ARBA00022729"/>
    </source>
</evidence>
<dbReference type="AlphaFoldDB" id="A0AAW8Q379"/>
<evidence type="ECO:0000256" key="1">
    <source>
        <dbReference type="ARBA" id="ARBA00004370"/>
    </source>
</evidence>
<protein>
    <recommendedName>
        <fullName evidence="8">Type II and III secretion system protein</fullName>
    </recommendedName>
</protein>
<dbReference type="PROSITE" id="PS51257">
    <property type="entry name" value="PROKAR_LIPOPROTEIN"/>
    <property type="match status" value="1"/>
</dbReference>
<sequence>MLINKRKMISKSKFSILVTAAFATGCSQLHTQDFKEIKQTNADASDDIDELKGKTVAEINSGATIDEIFVKTTPIKVRTRDAVKLPEFLPEEILVYSGVPMTESELARMLYLDYGIKLSFNRMISVNDEDESSSSDSESSNNIETMSDGTVSLMNIGETGQVAQQQGQSSQSRASGNEFDSSQDMLALFGNNREQDNSKDTRVQKIDYSGSLSGFFDWLALDRGLSWKYDDDSDSFILYDLDTVVFELIDNTDKFTLESTIDTSSDSDAGSSDGASSSKSSTSQKATFNEEATHWDDIKSMIEQMLSPDGKAAFDLKNGRVAITDTKNAIQKIGRVVDQLNASSGTQVVLNLTFIKVSVEESSEIGMNLTATDLVTGAVQGGANLGGDLSTFSNIFNLNFSKAGVSAMIGSLGRLGSISYRFDTPILTMNNQLTPFQSVEEEHYIAEVEKETDEDGNETLTPTKEVNKTGITSIWKNRVFKDRILVDGKISLIENLNMKEVPDMNNIILPKNALDNHNVKAMLRNGETRVVSIKEINRKVAEASGPFGEDSFILGGNEKTKTRREISIILATPYVLK</sequence>
<keyword evidence="3" id="KW-0472">Membrane</keyword>
<dbReference type="GO" id="GO:0015627">
    <property type="term" value="C:type II protein secretion system complex"/>
    <property type="evidence" value="ECO:0007669"/>
    <property type="project" value="TreeGrafter"/>
</dbReference>
<dbReference type="PANTHER" id="PTHR30332">
    <property type="entry name" value="PROBABLE GENERAL SECRETION PATHWAY PROTEIN D"/>
    <property type="match status" value="1"/>
</dbReference>
<proteinExistence type="predicted"/>
<dbReference type="RefSeq" id="WP_311019717.1">
    <property type="nucleotide sequence ID" value="NZ_JAUHGG010000003.1"/>
</dbReference>
<gene>
    <name evidence="6" type="ORF">QX249_09715</name>
</gene>
<dbReference type="InterPro" id="IPR050810">
    <property type="entry name" value="Bact_Secretion_Sys_Channel"/>
</dbReference>
<evidence type="ECO:0000256" key="5">
    <source>
        <dbReference type="SAM" id="SignalP"/>
    </source>
</evidence>
<keyword evidence="2 5" id="KW-0732">Signal</keyword>
<feature type="chain" id="PRO_5043353484" description="Type II and III secretion system protein" evidence="5">
    <location>
        <begin position="24"/>
        <end position="577"/>
    </location>
</feature>
<comment type="subcellular location">
    <subcellularLocation>
        <location evidence="1">Membrane</location>
    </subcellularLocation>
</comment>
<name>A0AAW8Q379_VIBPH</name>
<organism evidence="6 7">
    <name type="scientific">Vibrio parahaemolyticus</name>
    <dbReference type="NCBI Taxonomy" id="670"/>
    <lineage>
        <taxon>Bacteria</taxon>
        <taxon>Pseudomonadati</taxon>
        <taxon>Pseudomonadota</taxon>
        <taxon>Gammaproteobacteria</taxon>
        <taxon>Vibrionales</taxon>
        <taxon>Vibrionaceae</taxon>
        <taxon>Vibrio</taxon>
    </lineage>
</organism>
<feature type="signal peptide" evidence="5">
    <location>
        <begin position="1"/>
        <end position="23"/>
    </location>
</feature>
<accession>A0AAW8Q379</accession>
<evidence type="ECO:0000313" key="6">
    <source>
        <dbReference type="EMBL" id="MDS1820933.1"/>
    </source>
</evidence>
<dbReference type="Proteomes" id="UP001253193">
    <property type="component" value="Unassembled WGS sequence"/>
</dbReference>
<dbReference type="GO" id="GO:0016020">
    <property type="term" value="C:membrane"/>
    <property type="evidence" value="ECO:0007669"/>
    <property type="project" value="UniProtKB-SubCell"/>
</dbReference>
<dbReference type="GO" id="GO:0009306">
    <property type="term" value="P:protein secretion"/>
    <property type="evidence" value="ECO:0007669"/>
    <property type="project" value="TreeGrafter"/>
</dbReference>
<evidence type="ECO:0000256" key="3">
    <source>
        <dbReference type="ARBA" id="ARBA00023136"/>
    </source>
</evidence>
<comment type="caution">
    <text evidence="6">The sequence shown here is derived from an EMBL/GenBank/DDBJ whole genome shotgun (WGS) entry which is preliminary data.</text>
</comment>
<evidence type="ECO:0008006" key="8">
    <source>
        <dbReference type="Google" id="ProtNLM"/>
    </source>
</evidence>
<reference evidence="6" key="1">
    <citation type="submission" date="2023-06" db="EMBL/GenBank/DDBJ databases">
        <title>Genomic Diversity of Vibrio spp. and Metagenomic Analysis of Pathogens in Florida Gulf Coastal Waters Following Hurricane Ian.</title>
        <authorList>
            <person name="Brumfield K.D."/>
        </authorList>
    </citation>
    <scope>NUCLEOTIDE SEQUENCE</scope>
    <source>
        <strain evidence="6">WBS2B-138</strain>
    </source>
</reference>
<dbReference type="PANTHER" id="PTHR30332:SF24">
    <property type="entry name" value="SECRETIN GSPD-RELATED"/>
    <property type="match status" value="1"/>
</dbReference>